<dbReference type="AlphaFoldDB" id="A0A7R9QV89"/>
<reference evidence="3" key="1">
    <citation type="submission" date="2020-11" db="EMBL/GenBank/DDBJ databases">
        <authorList>
            <person name="Tran Van P."/>
        </authorList>
    </citation>
    <scope>NUCLEOTIDE SEQUENCE</scope>
</reference>
<proteinExistence type="predicted"/>
<dbReference type="Pfam" id="PF00415">
    <property type="entry name" value="RCC1"/>
    <property type="match status" value="2"/>
</dbReference>
<accession>A0A7R9QV89</accession>
<dbReference type="InterPro" id="IPR009091">
    <property type="entry name" value="RCC1/BLIP-II"/>
</dbReference>
<dbReference type="OrthoDB" id="10256179at2759"/>
<dbReference type="EMBL" id="OC931473">
    <property type="protein sequence ID" value="CAD7659145.1"/>
    <property type="molecule type" value="Genomic_DNA"/>
</dbReference>
<dbReference type="EMBL" id="CAJPVJ010016648">
    <property type="protein sequence ID" value="CAG2176307.1"/>
    <property type="molecule type" value="Genomic_DNA"/>
</dbReference>
<keyword evidence="4" id="KW-1185">Reference proteome</keyword>
<evidence type="ECO:0000313" key="3">
    <source>
        <dbReference type="EMBL" id="CAD7659145.1"/>
    </source>
</evidence>
<feature type="repeat" description="RCC1" evidence="2">
    <location>
        <begin position="2"/>
        <end position="55"/>
    </location>
</feature>
<keyword evidence="1" id="KW-0677">Repeat</keyword>
<evidence type="ECO:0000313" key="4">
    <source>
        <dbReference type="Proteomes" id="UP000728032"/>
    </source>
</evidence>
<dbReference type="SUPFAM" id="SSF50985">
    <property type="entry name" value="RCC1/BLIP-II"/>
    <property type="match status" value="1"/>
</dbReference>
<dbReference type="PANTHER" id="PTHR22872">
    <property type="entry name" value="BTK-BINDING PROTEIN-RELATED"/>
    <property type="match status" value="1"/>
</dbReference>
<dbReference type="InterPro" id="IPR051625">
    <property type="entry name" value="Signaling_Regulatory_Domain"/>
</dbReference>
<name>A0A7R9QV89_9ACAR</name>
<evidence type="ECO:0000256" key="2">
    <source>
        <dbReference type="PROSITE-ProRule" id="PRU00235"/>
    </source>
</evidence>
<sequence>DDCVYGWGYNRYGQLGCGSDSDIQNGTIFLVNFNPNHEIKSIYCCAYSSFAITSEGQVYSWGRNDWYNLGHNSSDNIWKPQLIADMTVVSEVNTYKRLFEELHSLGSGAFGEMMTIYGDVCKKCKNW</sequence>
<dbReference type="Proteomes" id="UP000728032">
    <property type="component" value="Unassembled WGS sequence"/>
</dbReference>
<feature type="non-terminal residue" evidence="3">
    <location>
        <position position="1"/>
    </location>
</feature>
<dbReference type="InterPro" id="IPR000408">
    <property type="entry name" value="Reg_chr_condens"/>
</dbReference>
<dbReference type="PROSITE" id="PS50012">
    <property type="entry name" value="RCC1_3"/>
    <property type="match status" value="1"/>
</dbReference>
<dbReference type="Gene3D" id="2.130.10.30">
    <property type="entry name" value="Regulator of chromosome condensation 1/beta-lactamase-inhibitor protein II"/>
    <property type="match status" value="1"/>
</dbReference>
<gene>
    <name evidence="3" type="ORF">ONB1V03_LOCUS15741</name>
</gene>
<organism evidence="3">
    <name type="scientific">Oppiella nova</name>
    <dbReference type="NCBI Taxonomy" id="334625"/>
    <lineage>
        <taxon>Eukaryota</taxon>
        <taxon>Metazoa</taxon>
        <taxon>Ecdysozoa</taxon>
        <taxon>Arthropoda</taxon>
        <taxon>Chelicerata</taxon>
        <taxon>Arachnida</taxon>
        <taxon>Acari</taxon>
        <taxon>Acariformes</taxon>
        <taxon>Sarcoptiformes</taxon>
        <taxon>Oribatida</taxon>
        <taxon>Brachypylina</taxon>
        <taxon>Oppioidea</taxon>
        <taxon>Oppiidae</taxon>
        <taxon>Oppiella</taxon>
    </lineage>
</organism>
<evidence type="ECO:0000256" key="1">
    <source>
        <dbReference type="ARBA" id="ARBA00022737"/>
    </source>
</evidence>
<protein>
    <submittedName>
        <fullName evidence="3">Uncharacterized protein</fullName>
    </submittedName>
</protein>